<dbReference type="AlphaFoldDB" id="A0A9P6EIZ1"/>
<dbReference type="EMBL" id="MU157844">
    <property type="protein sequence ID" value="KAF9529765.1"/>
    <property type="molecule type" value="Genomic_DNA"/>
</dbReference>
<evidence type="ECO:0000313" key="2">
    <source>
        <dbReference type="Proteomes" id="UP000807306"/>
    </source>
</evidence>
<proteinExistence type="predicted"/>
<organism evidence="1 2">
    <name type="scientific">Crepidotus variabilis</name>
    <dbReference type="NCBI Taxonomy" id="179855"/>
    <lineage>
        <taxon>Eukaryota</taxon>
        <taxon>Fungi</taxon>
        <taxon>Dikarya</taxon>
        <taxon>Basidiomycota</taxon>
        <taxon>Agaricomycotina</taxon>
        <taxon>Agaricomycetes</taxon>
        <taxon>Agaricomycetidae</taxon>
        <taxon>Agaricales</taxon>
        <taxon>Agaricineae</taxon>
        <taxon>Crepidotaceae</taxon>
        <taxon>Crepidotus</taxon>
    </lineage>
</organism>
<dbReference type="Proteomes" id="UP000807306">
    <property type="component" value="Unassembled WGS sequence"/>
</dbReference>
<evidence type="ECO:0000313" key="1">
    <source>
        <dbReference type="EMBL" id="KAF9529765.1"/>
    </source>
</evidence>
<dbReference type="Gene3D" id="3.30.710.10">
    <property type="entry name" value="Potassium Channel Kv1.1, Chain A"/>
    <property type="match status" value="1"/>
</dbReference>
<comment type="caution">
    <text evidence="1">The sequence shown here is derived from an EMBL/GenBank/DDBJ whole genome shotgun (WGS) entry which is preliminary data.</text>
</comment>
<keyword evidence="2" id="KW-1185">Reference proteome</keyword>
<name>A0A9P6EIZ1_9AGAR</name>
<accession>A0A9P6EIZ1</accession>
<dbReference type="OrthoDB" id="3184970at2759"/>
<gene>
    <name evidence="1" type="ORF">CPB83DRAFT_852141</name>
</gene>
<evidence type="ECO:0008006" key="3">
    <source>
        <dbReference type="Google" id="ProtNLM"/>
    </source>
</evidence>
<dbReference type="InterPro" id="IPR011333">
    <property type="entry name" value="SKP1/BTB/POZ_sf"/>
</dbReference>
<reference evidence="1" key="1">
    <citation type="submission" date="2020-11" db="EMBL/GenBank/DDBJ databases">
        <authorList>
            <consortium name="DOE Joint Genome Institute"/>
            <person name="Ahrendt S."/>
            <person name="Riley R."/>
            <person name="Andreopoulos W."/>
            <person name="Labutti K."/>
            <person name="Pangilinan J."/>
            <person name="Ruiz-Duenas F.J."/>
            <person name="Barrasa J.M."/>
            <person name="Sanchez-Garcia M."/>
            <person name="Camarero S."/>
            <person name="Miyauchi S."/>
            <person name="Serrano A."/>
            <person name="Linde D."/>
            <person name="Babiker R."/>
            <person name="Drula E."/>
            <person name="Ayuso-Fernandez I."/>
            <person name="Pacheco R."/>
            <person name="Padilla G."/>
            <person name="Ferreira P."/>
            <person name="Barriuso J."/>
            <person name="Kellner H."/>
            <person name="Castanera R."/>
            <person name="Alfaro M."/>
            <person name="Ramirez L."/>
            <person name="Pisabarro A.G."/>
            <person name="Kuo A."/>
            <person name="Tritt A."/>
            <person name="Lipzen A."/>
            <person name="He G."/>
            <person name="Yan M."/>
            <person name="Ng V."/>
            <person name="Cullen D."/>
            <person name="Martin F."/>
            <person name="Rosso M.-N."/>
            <person name="Henrissat B."/>
            <person name="Hibbett D."/>
            <person name="Martinez A.T."/>
            <person name="Grigoriev I.V."/>
        </authorList>
    </citation>
    <scope>NUCLEOTIDE SEQUENCE</scope>
    <source>
        <strain evidence="1">CBS 506.95</strain>
    </source>
</reference>
<protein>
    <recommendedName>
        <fullName evidence="3">BTB domain-containing protein</fullName>
    </recommendedName>
</protein>
<sequence>MNSDGRNVNSNTGALCMYSVLHPSESSFPREYLWHIIHTKALTSPNFVIVKDPSADVSYTSCDGITFRLHSDHVKVNAADMPLPDSKSKNLNSEAAAIALEETSEVLDALFQFIQPPSKTGKTRGIMCTIFSNEKFEGSLLLELIKAAEKYGVNSALDACLVRLDQLVEREPDKNTLEIVNLADKYGYTDILDKVAEVALSLPLDEVLVDAFSNPGLLQRFVSS</sequence>